<dbReference type="GO" id="GO:0009253">
    <property type="term" value="P:peptidoglycan catabolic process"/>
    <property type="evidence" value="ECO:0007669"/>
    <property type="project" value="InterPro"/>
</dbReference>
<dbReference type="InterPro" id="IPR036505">
    <property type="entry name" value="Amidase/PGRP_sf"/>
</dbReference>
<comment type="similarity">
    <text evidence="2">Belongs to the N-acetylmuramoyl-L-alanine amidase 2 family.</text>
</comment>
<evidence type="ECO:0000313" key="9">
    <source>
        <dbReference type="EMBL" id="GGI18498.1"/>
    </source>
</evidence>
<evidence type="ECO:0000256" key="4">
    <source>
        <dbReference type="ARBA" id="ARBA00022801"/>
    </source>
</evidence>
<evidence type="ECO:0000256" key="1">
    <source>
        <dbReference type="ARBA" id="ARBA00001561"/>
    </source>
</evidence>
<dbReference type="SUPFAM" id="SSF47090">
    <property type="entry name" value="PGBD-like"/>
    <property type="match status" value="1"/>
</dbReference>
<dbReference type="InterPro" id="IPR036366">
    <property type="entry name" value="PGBDSf"/>
</dbReference>
<dbReference type="Proteomes" id="UP000626244">
    <property type="component" value="Unassembled WGS sequence"/>
</dbReference>
<dbReference type="PANTHER" id="PTHR30417">
    <property type="entry name" value="N-ACETYLMURAMOYL-L-ALANINE AMIDASE AMID"/>
    <property type="match status" value="1"/>
</dbReference>
<keyword evidence="5" id="KW-0961">Cell wall biogenesis/degradation</keyword>
<evidence type="ECO:0000256" key="2">
    <source>
        <dbReference type="ARBA" id="ARBA00007553"/>
    </source>
</evidence>
<keyword evidence="4" id="KW-0378">Hydrolase</keyword>
<organism evidence="9 10">
    <name type="scientific">Gottfriedia solisilvae</name>
    <dbReference type="NCBI Taxonomy" id="1516104"/>
    <lineage>
        <taxon>Bacteria</taxon>
        <taxon>Bacillati</taxon>
        <taxon>Bacillota</taxon>
        <taxon>Bacilli</taxon>
        <taxon>Bacillales</taxon>
        <taxon>Bacillaceae</taxon>
        <taxon>Gottfriedia</taxon>
    </lineage>
</organism>
<keyword evidence="10" id="KW-1185">Reference proteome</keyword>
<feature type="domain" description="N-acetylmuramoyl-L-alanine amidase" evidence="8">
    <location>
        <begin position="14"/>
        <end position="167"/>
    </location>
</feature>
<dbReference type="SUPFAM" id="SSF55846">
    <property type="entry name" value="N-acetylmuramoyl-L-alanine amidase-like"/>
    <property type="match status" value="1"/>
</dbReference>
<reference evidence="10" key="1">
    <citation type="journal article" date="2019" name="Int. J. Syst. Evol. Microbiol.">
        <title>The Global Catalogue of Microorganisms (GCM) 10K type strain sequencing project: providing services to taxonomists for standard genome sequencing and annotation.</title>
        <authorList>
            <consortium name="The Broad Institute Genomics Platform"/>
            <consortium name="The Broad Institute Genome Sequencing Center for Infectious Disease"/>
            <person name="Wu L."/>
            <person name="Ma J."/>
        </authorList>
    </citation>
    <scope>NUCLEOTIDE SEQUENCE [LARGE SCALE GENOMIC DNA]</scope>
    <source>
        <strain evidence="10">CGMCC 1.14993</strain>
    </source>
</reference>
<dbReference type="Pfam" id="PF01510">
    <property type="entry name" value="Amidase_2"/>
    <property type="match status" value="1"/>
</dbReference>
<dbReference type="Gene3D" id="3.40.80.10">
    <property type="entry name" value="Peptidoglycan recognition protein-like"/>
    <property type="match status" value="1"/>
</dbReference>
<evidence type="ECO:0000259" key="8">
    <source>
        <dbReference type="SMART" id="SM00644"/>
    </source>
</evidence>
<dbReference type="InterPro" id="IPR051206">
    <property type="entry name" value="NAMLAA_amidase_2"/>
</dbReference>
<evidence type="ECO:0000313" key="10">
    <source>
        <dbReference type="Proteomes" id="UP000626244"/>
    </source>
</evidence>
<gene>
    <name evidence="9" type="ORF">GCM10007380_43210</name>
</gene>
<dbReference type="EC" id="3.5.1.28" evidence="3"/>
<dbReference type="Gene3D" id="1.10.101.10">
    <property type="entry name" value="PGBD-like superfamily/PGBD"/>
    <property type="match status" value="1"/>
</dbReference>
<sequence length="257" mass="28598">MALWKNDFITINKYTRPSIKLKAIKKIVLHWTANPGASAENHQRYFNGTAIKNKTYASAHIFVDPNEAICIIPFDEVAYHANDQYERNSRGEVFRGVPELAPNANLLTVGVEMCVERDGSISSATIKRAATVIAALCKAYKLDENDIVRHYDVTHKLCPKPFVDDPEKFNDFKAQVRAILNPPKKPISTSQKDSIPYKGILKEGSRGATIKKVQQKLKITADGIFGPNTEKAVKNFQVKNGLAADGIVGPKTWSKLF</sequence>
<proteinExistence type="inferred from homology"/>
<evidence type="ECO:0000256" key="6">
    <source>
        <dbReference type="ARBA" id="ARBA00030881"/>
    </source>
</evidence>
<dbReference type="GO" id="GO:0008745">
    <property type="term" value="F:N-acetylmuramoyl-L-alanine amidase activity"/>
    <property type="evidence" value="ECO:0007669"/>
    <property type="project" value="UniProtKB-EC"/>
</dbReference>
<dbReference type="GO" id="GO:0009254">
    <property type="term" value="P:peptidoglycan turnover"/>
    <property type="evidence" value="ECO:0007669"/>
    <property type="project" value="TreeGrafter"/>
</dbReference>
<evidence type="ECO:0000256" key="5">
    <source>
        <dbReference type="ARBA" id="ARBA00023316"/>
    </source>
</evidence>
<dbReference type="GO" id="GO:0071555">
    <property type="term" value="P:cell wall organization"/>
    <property type="evidence" value="ECO:0007669"/>
    <property type="project" value="UniProtKB-KW"/>
</dbReference>
<protein>
    <recommendedName>
        <fullName evidence="3">N-acetylmuramoyl-L-alanine amidase</fullName>
        <ecNumber evidence="3">3.5.1.28</ecNumber>
    </recommendedName>
    <alternativeName>
        <fullName evidence="7">Autolysin</fullName>
    </alternativeName>
    <alternativeName>
        <fullName evidence="6">Cell wall hydrolase</fullName>
    </alternativeName>
</protein>
<dbReference type="AlphaFoldDB" id="A0A8J3AY60"/>
<dbReference type="OrthoDB" id="9794294at2"/>
<dbReference type="RefSeq" id="WP_158093330.1">
    <property type="nucleotide sequence ID" value="NZ_BMHB01000008.1"/>
</dbReference>
<evidence type="ECO:0000256" key="3">
    <source>
        <dbReference type="ARBA" id="ARBA00011901"/>
    </source>
</evidence>
<dbReference type="CDD" id="cd06583">
    <property type="entry name" value="PGRP"/>
    <property type="match status" value="1"/>
</dbReference>
<dbReference type="InterPro" id="IPR002477">
    <property type="entry name" value="Peptidoglycan-bd-like"/>
</dbReference>
<dbReference type="SMART" id="SM00644">
    <property type="entry name" value="Ami_2"/>
    <property type="match status" value="1"/>
</dbReference>
<dbReference type="PANTHER" id="PTHR30417:SF1">
    <property type="entry name" value="N-ACETYLMURAMOYL-L-ALANINE AMIDASE AMID"/>
    <property type="match status" value="1"/>
</dbReference>
<dbReference type="InterPro" id="IPR002502">
    <property type="entry name" value="Amidase_domain"/>
</dbReference>
<evidence type="ECO:0000256" key="7">
    <source>
        <dbReference type="ARBA" id="ARBA00032390"/>
    </source>
</evidence>
<comment type="caution">
    <text evidence="9">The sequence shown here is derived from an EMBL/GenBank/DDBJ whole genome shotgun (WGS) entry which is preliminary data.</text>
</comment>
<dbReference type="Pfam" id="PF01471">
    <property type="entry name" value="PG_binding_1"/>
    <property type="match status" value="1"/>
</dbReference>
<name>A0A8J3AY60_9BACI</name>
<comment type="catalytic activity">
    <reaction evidence="1">
        <text>Hydrolyzes the link between N-acetylmuramoyl residues and L-amino acid residues in certain cell-wall glycopeptides.</text>
        <dbReference type="EC" id="3.5.1.28"/>
    </reaction>
</comment>
<dbReference type="EMBL" id="BMHB01000008">
    <property type="protein sequence ID" value="GGI18498.1"/>
    <property type="molecule type" value="Genomic_DNA"/>
</dbReference>
<accession>A0A8J3AY60</accession>
<dbReference type="InterPro" id="IPR036365">
    <property type="entry name" value="PGBD-like_sf"/>
</dbReference>